<evidence type="ECO:0000313" key="6">
    <source>
        <dbReference type="EMBL" id="RZU97929.1"/>
    </source>
</evidence>
<keyword evidence="2 5" id="KW-0812">Transmembrane</keyword>
<evidence type="ECO:0000256" key="2">
    <source>
        <dbReference type="ARBA" id="ARBA00022692"/>
    </source>
</evidence>
<accession>A0A4Q8CY80</accession>
<keyword evidence="4 5" id="KW-0472">Membrane</keyword>
<sequence>MSAKTEAVGNTSSIASMAGHAHWLLRAAIAGVFLFHGLQKFLGPGIEGFSSMMGLPVLIAFLVAVAEVLGGAGILAGGAMRSQLGDAITRLAGAAVVPVMAGAIIMVHWGRWNFTPTEAHPMGGMEFQAVLLLIALYFIVRGNDT</sequence>
<feature type="transmembrane region" description="Helical" evidence="5">
    <location>
        <begin position="58"/>
        <end position="79"/>
    </location>
</feature>
<feature type="transmembrane region" description="Helical" evidence="5">
    <location>
        <begin position="122"/>
        <end position="140"/>
    </location>
</feature>
<dbReference type="Pfam" id="PF07681">
    <property type="entry name" value="DoxX"/>
    <property type="match status" value="1"/>
</dbReference>
<dbReference type="Proteomes" id="UP000292298">
    <property type="component" value="Unassembled WGS sequence"/>
</dbReference>
<dbReference type="RefSeq" id="WP_165385676.1">
    <property type="nucleotide sequence ID" value="NZ_SHLI01000001.1"/>
</dbReference>
<dbReference type="EMBL" id="SHLI01000001">
    <property type="protein sequence ID" value="RZU97929.1"/>
    <property type="molecule type" value="Genomic_DNA"/>
</dbReference>
<evidence type="ECO:0000256" key="4">
    <source>
        <dbReference type="ARBA" id="ARBA00023136"/>
    </source>
</evidence>
<evidence type="ECO:0000256" key="3">
    <source>
        <dbReference type="ARBA" id="ARBA00022989"/>
    </source>
</evidence>
<feature type="transmembrane region" description="Helical" evidence="5">
    <location>
        <begin position="21"/>
        <end position="38"/>
    </location>
</feature>
<dbReference type="InterPro" id="IPR032808">
    <property type="entry name" value="DoxX"/>
</dbReference>
<gene>
    <name evidence="6" type="ORF">EV698_0163</name>
</gene>
<protein>
    <submittedName>
        <fullName evidence="6">Putative oxidoreductase</fullName>
    </submittedName>
</protein>
<dbReference type="AlphaFoldDB" id="A0A4Q8CY80"/>
<proteinExistence type="predicted"/>
<evidence type="ECO:0000256" key="5">
    <source>
        <dbReference type="SAM" id="Phobius"/>
    </source>
</evidence>
<keyword evidence="7" id="KW-1185">Reference proteome</keyword>
<reference evidence="6 7" key="1">
    <citation type="submission" date="2019-02" db="EMBL/GenBank/DDBJ databases">
        <title>Genomic Encyclopedia of Type Strains, Phase IV (KMG-IV): sequencing the most valuable type-strain genomes for metagenomic binning, comparative biology and taxonomic classification.</title>
        <authorList>
            <person name="Goeker M."/>
        </authorList>
    </citation>
    <scope>NUCLEOTIDE SEQUENCE [LARGE SCALE GENOMIC DNA]</scope>
    <source>
        <strain evidence="6 7">DSM 21056</strain>
    </source>
</reference>
<comment type="caution">
    <text evidence="6">The sequence shown here is derived from an EMBL/GenBank/DDBJ whole genome shotgun (WGS) entry which is preliminary data.</text>
</comment>
<dbReference type="GO" id="GO:0016020">
    <property type="term" value="C:membrane"/>
    <property type="evidence" value="ECO:0007669"/>
    <property type="project" value="UniProtKB-SubCell"/>
</dbReference>
<name>A0A4Q8CY80_9GAMM</name>
<organism evidence="6 7">
    <name type="scientific">Spiribacter vilamensis</name>
    <dbReference type="NCBI Taxonomy" id="531306"/>
    <lineage>
        <taxon>Bacteria</taxon>
        <taxon>Pseudomonadati</taxon>
        <taxon>Pseudomonadota</taxon>
        <taxon>Gammaproteobacteria</taxon>
        <taxon>Chromatiales</taxon>
        <taxon>Ectothiorhodospiraceae</taxon>
        <taxon>Spiribacter</taxon>
    </lineage>
</organism>
<evidence type="ECO:0000313" key="7">
    <source>
        <dbReference type="Proteomes" id="UP000292298"/>
    </source>
</evidence>
<evidence type="ECO:0000256" key="1">
    <source>
        <dbReference type="ARBA" id="ARBA00004141"/>
    </source>
</evidence>
<feature type="transmembrane region" description="Helical" evidence="5">
    <location>
        <begin position="91"/>
        <end position="110"/>
    </location>
</feature>
<keyword evidence="3 5" id="KW-1133">Transmembrane helix</keyword>
<comment type="subcellular location">
    <subcellularLocation>
        <location evidence="1">Membrane</location>
        <topology evidence="1">Multi-pass membrane protein</topology>
    </subcellularLocation>
</comment>